<comment type="caution">
    <text evidence="1">The sequence shown here is derived from an EMBL/GenBank/DDBJ whole genome shotgun (WGS) entry which is preliminary data.</text>
</comment>
<dbReference type="EMBL" id="LAZR01005553">
    <property type="protein sequence ID" value="KKM98979.1"/>
    <property type="molecule type" value="Genomic_DNA"/>
</dbReference>
<dbReference type="AlphaFoldDB" id="A0A0F9LV08"/>
<organism evidence="1">
    <name type="scientific">marine sediment metagenome</name>
    <dbReference type="NCBI Taxonomy" id="412755"/>
    <lineage>
        <taxon>unclassified sequences</taxon>
        <taxon>metagenomes</taxon>
        <taxon>ecological metagenomes</taxon>
    </lineage>
</organism>
<proteinExistence type="predicted"/>
<protein>
    <recommendedName>
        <fullName evidence="2">NERD domain-containing protein</fullName>
    </recommendedName>
</protein>
<name>A0A0F9LV08_9ZZZZ</name>
<reference evidence="1" key="1">
    <citation type="journal article" date="2015" name="Nature">
        <title>Complex archaea that bridge the gap between prokaryotes and eukaryotes.</title>
        <authorList>
            <person name="Spang A."/>
            <person name="Saw J.H."/>
            <person name="Jorgensen S.L."/>
            <person name="Zaremba-Niedzwiedzka K."/>
            <person name="Martijn J."/>
            <person name="Lind A.E."/>
            <person name="van Eijk R."/>
            <person name="Schleper C."/>
            <person name="Guy L."/>
            <person name="Ettema T.J."/>
        </authorList>
    </citation>
    <scope>NUCLEOTIDE SEQUENCE</scope>
</reference>
<sequence length="724" mass="86077">MPCNICKSLRIFDSEGSIVCPKCLDYKFIDNDLKISQFEKDIVRIRKSVKKKLKKLNLDKLKYSLIREREEIAYKILLNIRDNHVLLEDWFMHNLFISIIFSLENSKIDFPKEQNVNTINLEILYNQINTMCKLKHSVSLLKFKKIIYIQQENGEEKAYKTEKAPITALPSGFKSDKIDIKEFEYSIFQNYLSHELEDLIKSELYSHYLKSYYNERILPFLNPNTTRQFYFMLKYIIDNFIYIGLPIPTTTKGGLNSIVEIAEFRTFLKKKFSEREIENFFHNMILRDSSMPSLFNFFYYNNISNEVIISYNSLHILFISVYSHLDLPKKGEESNIKGKSIEELIHAELHVYNMNLYHPRDNFPLVGVKLKDEKFGDIDILGFNDEYVVLIESKFWYMPTLQVLEPEIEKFFKRCRYAEDNLGQFGILKSKDKLKFIKILYTPFAPFSQYKDIMIFPTRFGIYTYLNKHFSMRKSKTPSHTKEIGDILKKTSGRHPYLIDLNQLDNKLPCNKYRLQDARIHEYNGNRIVLSIFNPKGHEHCIFCDIDNQIYEFLIASNIQKGDFIKCILFNQLGFWNRIKLLFFKPVEYNELYVQLLNLYRTTENIDVIYQVFKRNNFNLEKLAKNCIKKNQLIFQAIGHILAANIDMQFVGGQCDCGEIMHYLPEIYNKLVNLDPNRKIKCKYCDPSYLEKIEMITKKKMYDFSIKRITELDYKELLFNSKKI</sequence>
<gene>
    <name evidence="1" type="ORF">LCGC14_1152440</name>
</gene>
<accession>A0A0F9LV08</accession>
<evidence type="ECO:0000313" key="1">
    <source>
        <dbReference type="EMBL" id="KKM98979.1"/>
    </source>
</evidence>
<evidence type="ECO:0008006" key="2">
    <source>
        <dbReference type="Google" id="ProtNLM"/>
    </source>
</evidence>